<dbReference type="OrthoDB" id="8781863at2"/>
<sequence length="154" mass="15465" precursor="true">MKIQSLILASLLSLAGTATLMNTAFADTSAATSVTATCNDGTSFTGTTKQGACSGHKGVKAWADAKASAARPVVADKAAPEKATKDTTAAKPAAASTMAEAPGGGPGKVWVNSKSKKYHCLGTEHYGKTKDGSYMTEAEAKAKGNHAVNGKACG</sequence>
<protein>
    <submittedName>
        <fullName evidence="3">Uncharacterized protein</fullName>
    </submittedName>
</protein>
<reference evidence="3 4" key="2">
    <citation type="journal article" date="2011" name="J. Bacteriol.">
        <title>Genomes of three methylotrophs from a single niche uncover genetic and metabolic divergence of Methylophilaceae.</title>
        <authorList>
            <person name="Lapidus A."/>
            <person name="Clum A."/>
            <person name="Labutti K."/>
            <person name="Kaluzhnaya M.G."/>
            <person name="Lim S."/>
            <person name="Beck D.A."/>
            <person name="Glavina Del Rio T."/>
            <person name="Nolan M."/>
            <person name="Mavromatis K."/>
            <person name="Huntemann M."/>
            <person name="Lucas S."/>
            <person name="Lidstrom M.E."/>
            <person name="Ivanova N."/>
            <person name="Chistoserdova L."/>
        </authorList>
    </citation>
    <scope>NUCLEOTIDE SEQUENCE [LARGE SCALE GENOMIC DNA]</scope>
    <source>
        <strain evidence="3 4">301</strain>
    </source>
</reference>
<name>D7DJH0_METV0</name>
<proteinExistence type="predicted"/>
<dbReference type="AlphaFoldDB" id="D7DJH0"/>
<evidence type="ECO:0000256" key="2">
    <source>
        <dbReference type="SAM" id="SignalP"/>
    </source>
</evidence>
<dbReference type="EMBL" id="CP002056">
    <property type="protein sequence ID" value="ADI30205.1"/>
    <property type="molecule type" value="Genomic_DNA"/>
</dbReference>
<reference evidence="4" key="1">
    <citation type="submission" date="2010-05" db="EMBL/GenBank/DDBJ databases">
        <title>Complete sequence of Methylotenera sp. 301.</title>
        <authorList>
            <person name="Lucas S."/>
            <person name="Copeland A."/>
            <person name="Lapidus A."/>
            <person name="Cheng J.-F."/>
            <person name="Bruce D."/>
            <person name="Goodwin L."/>
            <person name="Pitluck S."/>
            <person name="Clum A."/>
            <person name="Land M."/>
            <person name="Hauser L."/>
            <person name="Kyrpides N."/>
            <person name="Ivanova N."/>
            <person name="Chistoservova L."/>
            <person name="Kalyuzhnaya M."/>
            <person name="Woyke T."/>
        </authorList>
    </citation>
    <scope>NUCLEOTIDE SEQUENCE [LARGE SCALE GENOMIC DNA]</scope>
    <source>
        <strain evidence="4">301</strain>
    </source>
</reference>
<gene>
    <name evidence="3" type="ordered locus">M301_1831</name>
</gene>
<evidence type="ECO:0000313" key="3">
    <source>
        <dbReference type="EMBL" id="ADI30205.1"/>
    </source>
</evidence>
<dbReference type="eggNOG" id="ENOG50333YQ">
    <property type="taxonomic scope" value="Bacteria"/>
</dbReference>
<keyword evidence="4" id="KW-1185">Reference proteome</keyword>
<dbReference type="KEGG" id="meh:M301_1831"/>
<dbReference type="Proteomes" id="UP000000383">
    <property type="component" value="Chromosome"/>
</dbReference>
<dbReference type="HOGENOM" id="CLU_142719_0_0_4"/>
<feature type="chain" id="PRO_5003094682" evidence="2">
    <location>
        <begin position="27"/>
        <end position="154"/>
    </location>
</feature>
<dbReference type="RefSeq" id="WP_013148517.1">
    <property type="nucleotide sequence ID" value="NC_014207.1"/>
</dbReference>
<feature type="signal peptide" evidence="2">
    <location>
        <begin position="1"/>
        <end position="26"/>
    </location>
</feature>
<organism evidence="3 4">
    <name type="scientific">Methylotenera versatilis (strain 301)</name>
    <dbReference type="NCBI Taxonomy" id="666681"/>
    <lineage>
        <taxon>Bacteria</taxon>
        <taxon>Pseudomonadati</taxon>
        <taxon>Pseudomonadota</taxon>
        <taxon>Betaproteobacteria</taxon>
        <taxon>Nitrosomonadales</taxon>
        <taxon>Methylophilaceae</taxon>
        <taxon>Methylotenera</taxon>
    </lineage>
</organism>
<keyword evidence="2" id="KW-0732">Signal</keyword>
<accession>D7DJH0</accession>
<feature type="compositionally biased region" description="Low complexity" evidence="1">
    <location>
        <begin position="86"/>
        <end position="101"/>
    </location>
</feature>
<evidence type="ECO:0000313" key="4">
    <source>
        <dbReference type="Proteomes" id="UP000000383"/>
    </source>
</evidence>
<evidence type="ECO:0000256" key="1">
    <source>
        <dbReference type="SAM" id="MobiDB-lite"/>
    </source>
</evidence>
<feature type="region of interest" description="Disordered" evidence="1">
    <location>
        <begin position="70"/>
        <end position="108"/>
    </location>
</feature>